<dbReference type="FunFam" id="3.40.50.300:FF:000530">
    <property type="entry name" value="ABC transporter G family member 6"/>
    <property type="match status" value="1"/>
</dbReference>
<keyword evidence="2" id="KW-0813">Transport</keyword>
<dbReference type="InterPro" id="IPR027417">
    <property type="entry name" value="P-loop_NTPase"/>
</dbReference>
<dbReference type="AlphaFoldDB" id="A0A6V7PD28"/>
<dbReference type="PANTHER" id="PTHR48041:SF128">
    <property type="entry name" value="OS03G0282100 PROTEIN"/>
    <property type="match status" value="1"/>
</dbReference>
<evidence type="ECO:0000256" key="11">
    <source>
        <dbReference type="SAM" id="MobiDB-lite"/>
    </source>
</evidence>
<dbReference type="SMART" id="SM00382">
    <property type="entry name" value="AAA"/>
    <property type="match status" value="1"/>
</dbReference>
<feature type="transmembrane region" description="Helical" evidence="12">
    <location>
        <begin position="397"/>
        <end position="418"/>
    </location>
</feature>
<keyword evidence="6 12" id="KW-1133">Transmembrane helix</keyword>
<dbReference type="InterPro" id="IPR013525">
    <property type="entry name" value="ABC2_TM"/>
</dbReference>
<evidence type="ECO:0000256" key="8">
    <source>
        <dbReference type="ARBA" id="ARBA00057315"/>
    </source>
</evidence>
<evidence type="ECO:0000259" key="13">
    <source>
        <dbReference type="PROSITE" id="PS50893"/>
    </source>
</evidence>
<evidence type="ECO:0000256" key="5">
    <source>
        <dbReference type="ARBA" id="ARBA00022840"/>
    </source>
</evidence>
<dbReference type="Pfam" id="PF19055">
    <property type="entry name" value="ABC2_membrane_7"/>
    <property type="match status" value="1"/>
</dbReference>
<evidence type="ECO:0000256" key="3">
    <source>
        <dbReference type="ARBA" id="ARBA00022692"/>
    </source>
</evidence>
<dbReference type="GO" id="GO:0016887">
    <property type="term" value="F:ATP hydrolysis activity"/>
    <property type="evidence" value="ECO:0007669"/>
    <property type="project" value="InterPro"/>
</dbReference>
<keyword evidence="3 12" id="KW-0812">Transmembrane</keyword>
<gene>
    <name evidence="14" type="ORF">CB5_LOCUS11968</name>
</gene>
<protein>
    <recommendedName>
        <fullName evidence="9">ABC transporter G family member 5</fullName>
    </recommendedName>
    <alternativeName>
        <fullName evidence="10">White-brown complex homolog protein 5</fullName>
    </alternativeName>
</protein>
<evidence type="ECO:0000256" key="12">
    <source>
        <dbReference type="SAM" id="Phobius"/>
    </source>
</evidence>
<keyword evidence="7 12" id="KW-0472">Membrane</keyword>
<dbReference type="InterPro" id="IPR003593">
    <property type="entry name" value="AAA+_ATPase"/>
</dbReference>
<dbReference type="InterPro" id="IPR003439">
    <property type="entry name" value="ABC_transporter-like_ATP-bd"/>
</dbReference>
<dbReference type="EMBL" id="LR862147">
    <property type="protein sequence ID" value="CAD1828757.1"/>
    <property type="molecule type" value="Genomic_DNA"/>
</dbReference>
<dbReference type="PANTHER" id="PTHR48041">
    <property type="entry name" value="ABC TRANSPORTER G FAMILY MEMBER 28"/>
    <property type="match status" value="1"/>
</dbReference>
<evidence type="ECO:0000256" key="4">
    <source>
        <dbReference type="ARBA" id="ARBA00022741"/>
    </source>
</evidence>
<dbReference type="SUPFAM" id="SSF52540">
    <property type="entry name" value="P-loop containing nucleoside triphosphate hydrolases"/>
    <property type="match status" value="1"/>
</dbReference>
<dbReference type="PROSITE" id="PS00211">
    <property type="entry name" value="ABC_TRANSPORTER_1"/>
    <property type="match status" value="1"/>
</dbReference>
<dbReference type="InterPro" id="IPR017871">
    <property type="entry name" value="ABC_transporter-like_CS"/>
</dbReference>
<comment type="subcellular location">
    <subcellularLocation>
        <location evidence="1">Membrane</location>
        <topology evidence="1">Multi-pass membrane protein</topology>
    </subcellularLocation>
</comment>
<evidence type="ECO:0000313" key="14">
    <source>
        <dbReference type="EMBL" id="CAD1828757.1"/>
    </source>
</evidence>
<evidence type="ECO:0000256" key="7">
    <source>
        <dbReference type="ARBA" id="ARBA00023136"/>
    </source>
</evidence>
<feature type="transmembrane region" description="Helical" evidence="12">
    <location>
        <begin position="503"/>
        <end position="524"/>
    </location>
</feature>
<evidence type="ECO:0000256" key="2">
    <source>
        <dbReference type="ARBA" id="ARBA00022448"/>
    </source>
</evidence>
<sequence>MEGKEPKVGAAPPPAGASSAKVGADSDAPPTTTTSSTSSTTLPRRRIPFLPRGGREKTLLDSVSGAAREGEILAVLGASGSGKSTLIDALANRIAKESLGGSVTLNGEQIDGRLFKVISAYVMQDDLLYPMLTVRETLTYAAEFRLPRSMSRARKESRVQALIDQLGLRRAADTIIGDEGHRGVSGGERRRVSIGIDIVHDPMVLFLDEPTSGLDSSSALMVVQVLQRIAQSGSIVAMSIHQPSYRILGLLDRIMFLSRGRGVYYGPVDGLYPFFSEFGSPVPDNENPVEFALDLIHELERSADPAGRNALIEFNESWRESEKSKSTSPATSALQMPLQDAIRASISRGKLVSGSETTSESDTSASPVQTYANPFWVEMAVLTRRGFTNTRRMPELLAIRVGTVMVTGFILATIFWRLDDSPKGVHERLGFFAMGMSTMFYTCSDALPVFLQERYIYMRETAHNAYRRVSYVVSNAIVGFPPLIILSIAGFVTFLSGIVKQVILGYTIVVAILAYFLLFSGYFINRDRIPHYWIWFHYLSLIKYAYEGCCRTSSGGAAGPRSASCAGCRCSTGRRRDMPYSAQLKVLSVMSEALGRNLTDATCITNGPEVLRQQAVTDLSKWDCLWITVAWDSCSDTLLHCFATGEQEQEEVDQLNHRLYNNLGITM</sequence>
<dbReference type="InterPro" id="IPR043926">
    <property type="entry name" value="ABCG_dom"/>
</dbReference>
<reference evidence="14" key="1">
    <citation type="submission" date="2020-07" db="EMBL/GenBank/DDBJ databases">
        <authorList>
            <person name="Lin J."/>
        </authorList>
    </citation>
    <scope>NUCLEOTIDE SEQUENCE</scope>
</reference>
<feature type="transmembrane region" description="Helical" evidence="12">
    <location>
        <begin position="430"/>
        <end position="451"/>
    </location>
</feature>
<dbReference type="InterPro" id="IPR050352">
    <property type="entry name" value="ABCG_transporters"/>
</dbReference>
<proteinExistence type="predicted"/>
<comment type="function">
    <text evidence="8">Essential transporter for growth and development under abiotic stress. Mediates shoot branching by promoting the outgrowth of lateral shoots. Required for salt tolerance via Na/K homeostasis, at least partly by regulating SKC1/OsHKT1;5. Necessary for hypodermal suberization of roots, which contributes to formation of the apoplastic barrier.</text>
</comment>
<dbReference type="PROSITE" id="PS50893">
    <property type="entry name" value="ABC_TRANSPORTER_2"/>
    <property type="match status" value="1"/>
</dbReference>
<feature type="transmembrane region" description="Helical" evidence="12">
    <location>
        <begin position="472"/>
        <end position="497"/>
    </location>
</feature>
<keyword evidence="4" id="KW-0547">Nucleotide-binding</keyword>
<dbReference type="GO" id="GO:0140359">
    <property type="term" value="F:ABC-type transporter activity"/>
    <property type="evidence" value="ECO:0007669"/>
    <property type="project" value="InterPro"/>
</dbReference>
<dbReference type="GO" id="GO:0005524">
    <property type="term" value="F:ATP binding"/>
    <property type="evidence" value="ECO:0007669"/>
    <property type="project" value="UniProtKB-KW"/>
</dbReference>
<evidence type="ECO:0000256" key="10">
    <source>
        <dbReference type="ARBA" id="ARBA00076780"/>
    </source>
</evidence>
<organism evidence="14">
    <name type="scientific">Ananas comosus var. bracteatus</name>
    <name type="common">red pineapple</name>
    <dbReference type="NCBI Taxonomy" id="296719"/>
    <lineage>
        <taxon>Eukaryota</taxon>
        <taxon>Viridiplantae</taxon>
        <taxon>Streptophyta</taxon>
        <taxon>Embryophyta</taxon>
        <taxon>Tracheophyta</taxon>
        <taxon>Spermatophyta</taxon>
        <taxon>Magnoliopsida</taxon>
        <taxon>Liliopsida</taxon>
        <taxon>Poales</taxon>
        <taxon>Bromeliaceae</taxon>
        <taxon>Bromelioideae</taxon>
        <taxon>Ananas</taxon>
    </lineage>
</organism>
<dbReference type="Gene3D" id="3.40.50.300">
    <property type="entry name" value="P-loop containing nucleotide triphosphate hydrolases"/>
    <property type="match status" value="1"/>
</dbReference>
<dbReference type="Pfam" id="PF01061">
    <property type="entry name" value="ABC2_membrane"/>
    <property type="match status" value="1"/>
</dbReference>
<evidence type="ECO:0000256" key="6">
    <source>
        <dbReference type="ARBA" id="ARBA00022989"/>
    </source>
</evidence>
<feature type="compositionally biased region" description="Low complexity" evidence="11">
    <location>
        <begin position="31"/>
        <end position="41"/>
    </location>
</feature>
<name>A0A6V7PD28_ANACO</name>
<evidence type="ECO:0000256" key="1">
    <source>
        <dbReference type="ARBA" id="ARBA00004141"/>
    </source>
</evidence>
<evidence type="ECO:0000256" key="9">
    <source>
        <dbReference type="ARBA" id="ARBA00068969"/>
    </source>
</evidence>
<dbReference type="Pfam" id="PF00005">
    <property type="entry name" value="ABC_tran"/>
    <property type="match status" value="1"/>
</dbReference>
<feature type="domain" description="ABC transporter" evidence="13">
    <location>
        <begin position="42"/>
        <end position="284"/>
    </location>
</feature>
<feature type="region of interest" description="Disordered" evidence="11">
    <location>
        <begin position="1"/>
        <end position="54"/>
    </location>
</feature>
<keyword evidence="5" id="KW-0067">ATP-binding</keyword>
<dbReference type="GO" id="GO:0016020">
    <property type="term" value="C:membrane"/>
    <property type="evidence" value="ECO:0007669"/>
    <property type="project" value="UniProtKB-SubCell"/>
</dbReference>
<accession>A0A6V7PD28</accession>